<dbReference type="OrthoDB" id="3699548at2"/>
<reference evidence="2 3" key="1">
    <citation type="submission" date="2019-02" db="EMBL/GenBank/DDBJ databases">
        <title>Draft genome sequences of novel Actinobacteria.</title>
        <authorList>
            <person name="Sahin N."/>
            <person name="Ay H."/>
            <person name="Saygin H."/>
        </authorList>
    </citation>
    <scope>NUCLEOTIDE SEQUENCE [LARGE SCALE GENOMIC DNA]</scope>
    <source>
        <strain evidence="2 3">KC201</strain>
    </source>
</reference>
<protein>
    <submittedName>
        <fullName evidence="2">Aminotransferase class III-fold pyridoxal phosphate-dependent enzyme</fullName>
    </submittedName>
</protein>
<dbReference type="PANTHER" id="PTHR45688">
    <property type="match status" value="1"/>
</dbReference>
<dbReference type="InterPro" id="IPR015424">
    <property type="entry name" value="PyrdxlP-dep_Trfase"/>
</dbReference>
<dbReference type="GO" id="GO:0008483">
    <property type="term" value="F:transaminase activity"/>
    <property type="evidence" value="ECO:0007669"/>
    <property type="project" value="UniProtKB-KW"/>
</dbReference>
<evidence type="ECO:0000313" key="2">
    <source>
        <dbReference type="EMBL" id="TDC10687.1"/>
    </source>
</evidence>
<keyword evidence="2" id="KW-0032">Aminotransferase</keyword>
<comment type="similarity">
    <text evidence="1">Belongs to the class-III pyridoxal-phosphate-dependent aminotransferase family.</text>
</comment>
<keyword evidence="3" id="KW-1185">Reference proteome</keyword>
<gene>
    <name evidence="2" type="ORF">E1267_03760</name>
</gene>
<dbReference type="Proteomes" id="UP000295157">
    <property type="component" value="Unassembled WGS sequence"/>
</dbReference>
<dbReference type="PANTHER" id="PTHR45688:SF13">
    <property type="entry name" value="ALANINE--GLYOXYLATE AMINOTRANSFERASE 2-LIKE"/>
    <property type="match status" value="1"/>
</dbReference>
<evidence type="ECO:0000313" key="3">
    <source>
        <dbReference type="Proteomes" id="UP000295157"/>
    </source>
</evidence>
<evidence type="ECO:0000256" key="1">
    <source>
        <dbReference type="ARBA" id="ARBA00008954"/>
    </source>
</evidence>
<organism evidence="2 3">
    <name type="scientific">Nonomuraea longispora</name>
    <dbReference type="NCBI Taxonomy" id="1848320"/>
    <lineage>
        <taxon>Bacteria</taxon>
        <taxon>Bacillati</taxon>
        <taxon>Actinomycetota</taxon>
        <taxon>Actinomycetes</taxon>
        <taxon>Streptosporangiales</taxon>
        <taxon>Streptosporangiaceae</taxon>
        <taxon>Nonomuraea</taxon>
    </lineage>
</organism>
<comment type="caution">
    <text evidence="2">The sequence shown here is derived from an EMBL/GenBank/DDBJ whole genome shotgun (WGS) entry which is preliminary data.</text>
</comment>
<dbReference type="Gene3D" id="3.90.1150.10">
    <property type="entry name" value="Aspartate Aminotransferase, domain 1"/>
    <property type="match status" value="1"/>
</dbReference>
<dbReference type="InterPro" id="IPR015422">
    <property type="entry name" value="PyrdxlP-dep_Trfase_small"/>
</dbReference>
<dbReference type="SUPFAM" id="SSF53383">
    <property type="entry name" value="PLP-dependent transferases"/>
    <property type="match status" value="1"/>
</dbReference>
<accession>A0A4R4NS30</accession>
<dbReference type="AlphaFoldDB" id="A0A4R4NS30"/>
<sequence>MAVDRPSRSRDRVQPDAVRVCELPDPYRGPSRTIRRRRPALRDRRRGRGLFLGVDLVEDRATKRPAAEAAARVVELAREDGVLLSRDGPHDNVLKIKPPLVLNRAEAETALAILDRALTRTSGVTT</sequence>
<dbReference type="EMBL" id="SMJZ01000007">
    <property type="protein sequence ID" value="TDC10687.1"/>
    <property type="molecule type" value="Genomic_DNA"/>
</dbReference>
<name>A0A4R4NS30_9ACTN</name>
<keyword evidence="2" id="KW-0808">Transferase</keyword>
<proteinExistence type="inferred from homology"/>